<gene>
    <name evidence="10" type="primary">RvY_03274-1</name>
    <name evidence="10" type="synonym">RvY_03274.1</name>
    <name evidence="10" type="ORF">RvY_03274</name>
</gene>
<dbReference type="Proteomes" id="UP000186922">
    <property type="component" value="Unassembled WGS sequence"/>
</dbReference>
<evidence type="ECO:0000256" key="5">
    <source>
        <dbReference type="ARBA" id="ARBA00023128"/>
    </source>
</evidence>
<evidence type="ECO:0000256" key="2">
    <source>
        <dbReference type="ARBA" id="ARBA00009672"/>
    </source>
</evidence>
<evidence type="ECO:0000256" key="1">
    <source>
        <dbReference type="ARBA" id="ARBA00004173"/>
    </source>
</evidence>
<keyword evidence="3" id="KW-0809">Transit peptide</keyword>
<dbReference type="PANTHER" id="PTHR21035">
    <property type="entry name" value="28S RIBOSOMAL PROTEIN S26, MITOCHONDRIAL"/>
    <property type="match status" value="1"/>
</dbReference>
<keyword evidence="5" id="KW-0496">Mitochondrion</keyword>
<comment type="subcellular location">
    <subcellularLocation>
        <location evidence="1">Mitochondrion</location>
    </subcellularLocation>
</comment>
<evidence type="ECO:0000256" key="3">
    <source>
        <dbReference type="ARBA" id="ARBA00022946"/>
    </source>
</evidence>
<evidence type="ECO:0000256" key="6">
    <source>
        <dbReference type="ARBA" id="ARBA00023274"/>
    </source>
</evidence>
<evidence type="ECO:0000256" key="4">
    <source>
        <dbReference type="ARBA" id="ARBA00022980"/>
    </source>
</evidence>
<comment type="similarity">
    <text evidence="2">Belongs to the mitochondrion-specific ribosomal protein mS26 family.</text>
</comment>
<protein>
    <recommendedName>
        <fullName evidence="7">Small ribosomal subunit protein mS26</fullName>
    </recommendedName>
    <alternativeName>
        <fullName evidence="8">28S ribosomal protein S26, mitochondrial</fullName>
    </alternativeName>
</protein>
<dbReference type="EMBL" id="BDGG01000001">
    <property type="protein sequence ID" value="GAU90923.1"/>
    <property type="molecule type" value="Genomic_DNA"/>
</dbReference>
<feature type="coiled-coil region" evidence="9">
    <location>
        <begin position="146"/>
        <end position="197"/>
    </location>
</feature>
<evidence type="ECO:0000256" key="9">
    <source>
        <dbReference type="SAM" id="Coils"/>
    </source>
</evidence>
<keyword evidence="11" id="KW-1185">Reference proteome</keyword>
<dbReference type="PANTHER" id="PTHR21035:SF2">
    <property type="entry name" value="SMALL RIBOSOMAL SUBUNIT PROTEIN MS26"/>
    <property type="match status" value="1"/>
</dbReference>
<proteinExistence type="inferred from homology"/>
<evidence type="ECO:0000313" key="10">
    <source>
        <dbReference type="EMBL" id="GAU90923.1"/>
    </source>
</evidence>
<name>A0A1D1UWW2_RAMVA</name>
<accession>A0A1D1UWW2</accession>
<organism evidence="10 11">
    <name type="scientific">Ramazzottius varieornatus</name>
    <name type="common">Water bear</name>
    <name type="synonym">Tardigrade</name>
    <dbReference type="NCBI Taxonomy" id="947166"/>
    <lineage>
        <taxon>Eukaryota</taxon>
        <taxon>Metazoa</taxon>
        <taxon>Ecdysozoa</taxon>
        <taxon>Tardigrada</taxon>
        <taxon>Eutardigrada</taxon>
        <taxon>Parachela</taxon>
        <taxon>Hypsibioidea</taxon>
        <taxon>Ramazzottiidae</taxon>
        <taxon>Ramazzottius</taxon>
    </lineage>
</organism>
<dbReference type="Pfam" id="PF14943">
    <property type="entry name" value="MRP-S26"/>
    <property type="match status" value="1"/>
</dbReference>
<keyword evidence="4" id="KW-0689">Ribosomal protein</keyword>
<evidence type="ECO:0000256" key="7">
    <source>
        <dbReference type="ARBA" id="ARBA00035138"/>
    </source>
</evidence>
<keyword evidence="6" id="KW-0687">Ribonucleoprotein</keyword>
<evidence type="ECO:0000313" key="11">
    <source>
        <dbReference type="Proteomes" id="UP000186922"/>
    </source>
</evidence>
<dbReference type="GO" id="GO:0005763">
    <property type="term" value="C:mitochondrial small ribosomal subunit"/>
    <property type="evidence" value="ECO:0007669"/>
    <property type="project" value="InterPro"/>
</dbReference>
<sequence>MLRVLSGVGTSCKSGGYPSSATCLPQVIFPTVLSPTSSLLALWPSAINVVTQRWKYRARKLPGAPRSRKKRYYTRVPTPRVPEEMAELFWRYSHYRTEMRALREHFAQWKLENHPAEAAPASVASSIQNSPTFTIDAEFAEAIRFNNELNERNAAKRNARREQEMEFRMVERRDILIQKQNEEFEEQEKYEELIERKKVAGFNTNISNVRRLGAQFARLFCSKWWLT</sequence>
<dbReference type="InterPro" id="IPR026140">
    <property type="entry name" value="Ribosomal_mS26"/>
</dbReference>
<keyword evidence="9" id="KW-0175">Coiled coil</keyword>
<comment type="caution">
    <text evidence="10">The sequence shown here is derived from an EMBL/GenBank/DDBJ whole genome shotgun (WGS) entry which is preliminary data.</text>
</comment>
<dbReference type="AlphaFoldDB" id="A0A1D1UWW2"/>
<reference evidence="10 11" key="1">
    <citation type="journal article" date="2016" name="Nat. Commun.">
        <title>Extremotolerant tardigrade genome and improved radiotolerance of human cultured cells by tardigrade-unique protein.</title>
        <authorList>
            <person name="Hashimoto T."/>
            <person name="Horikawa D.D."/>
            <person name="Saito Y."/>
            <person name="Kuwahara H."/>
            <person name="Kozuka-Hata H."/>
            <person name="Shin-I T."/>
            <person name="Minakuchi Y."/>
            <person name="Ohishi K."/>
            <person name="Motoyama A."/>
            <person name="Aizu T."/>
            <person name="Enomoto A."/>
            <person name="Kondo K."/>
            <person name="Tanaka S."/>
            <person name="Hara Y."/>
            <person name="Koshikawa S."/>
            <person name="Sagara H."/>
            <person name="Miura T."/>
            <person name="Yokobori S."/>
            <person name="Miyagawa K."/>
            <person name="Suzuki Y."/>
            <person name="Kubo T."/>
            <person name="Oyama M."/>
            <person name="Kohara Y."/>
            <person name="Fujiyama A."/>
            <person name="Arakawa K."/>
            <person name="Katayama T."/>
            <person name="Toyoda A."/>
            <person name="Kunieda T."/>
        </authorList>
    </citation>
    <scope>NUCLEOTIDE SEQUENCE [LARGE SCALE GENOMIC DNA]</scope>
    <source>
        <strain evidence="10 11">YOKOZUNA-1</strain>
    </source>
</reference>
<evidence type="ECO:0000256" key="8">
    <source>
        <dbReference type="ARBA" id="ARBA00035344"/>
    </source>
</evidence>